<evidence type="ECO:0000256" key="5">
    <source>
        <dbReference type="ARBA" id="ARBA00022833"/>
    </source>
</evidence>
<organism evidence="14">
    <name type="scientific">Soboliphyme baturini</name>
    <dbReference type="NCBI Taxonomy" id="241478"/>
    <lineage>
        <taxon>Eukaryota</taxon>
        <taxon>Metazoa</taxon>
        <taxon>Ecdysozoa</taxon>
        <taxon>Nematoda</taxon>
        <taxon>Enoplea</taxon>
        <taxon>Dorylaimia</taxon>
        <taxon>Dioctophymatida</taxon>
        <taxon>Dioctophymatoidea</taxon>
        <taxon>Soboliphymatidae</taxon>
        <taxon>Soboliphyme</taxon>
    </lineage>
</organism>
<name>A0A183IYC3_9BILA</name>
<sequence length="335" mass="37221">MTAFDSFINGSYLMIPDDHNLDGVMMQDGDDDDLLSVAAASELHEFSHLNFPSVDLPLPGFISPVSLMHSPPATSKRQKFRRRPSAGGRKPDRCRKTSPASVSSLVTSKADLPMSLNLNPKWSPCLVSVKTLSSEFSTTMWTSSDDLGDNSCIDFPCSPSNSLSLDAYDDCQPNDVLVDDGFCKGDANLRLQRNEATAGAVKRFAASTVGTFDLADKKQLAEFAKIRPKRLVDDYLKTVACPHKGCNKRFRDNSAMRKHLHTHGPRVHVCPECEKAFVEASKLRRHQLVHTGEKPFKCTFEGCGKRFSLDFNLRTHVRIHTGDLHTCLKCFCLKL</sequence>
<evidence type="ECO:0000256" key="6">
    <source>
        <dbReference type="ARBA" id="ARBA00023125"/>
    </source>
</evidence>
<dbReference type="PROSITE" id="PS00028">
    <property type="entry name" value="ZINC_FINGER_C2H2_1"/>
    <property type="match status" value="2"/>
</dbReference>
<dbReference type="EMBL" id="UZAM01011796">
    <property type="protein sequence ID" value="VDP18247.1"/>
    <property type="molecule type" value="Genomic_DNA"/>
</dbReference>
<reference evidence="12 13" key="2">
    <citation type="submission" date="2018-11" db="EMBL/GenBank/DDBJ databases">
        <authorList>
            <consortium name="Pathogen Informatics"/>
        </authorList>
    </citation>
    <scope>NUCLEOTIDE SEQUENCE [LARGE SCALE GENOMIC DNA]</scope>
</reference>
<dbReference type="GO" id="GO:0000981">
    <property type="term" value="F:DNA-binding transcription factor activity, RNA polymerase II-specific"/>
    <property type="evidence" value="ECO:0007669"/>
    <property type="project" value="TreeGrafter"/>
</dbReference>
<reference evidence="14" key="1">
    <citation type="submission" date="2016-06" db="UniProtKB">
        <authorList>
            <consortium name="WormBaseParasite"/>
        </authorList>
    </citation>
    <scope>IDENTIFICATION</scope>
</reference>
<dbReference type="GO" id="GO:0031519">
    <property type="term" value="C:PcG protein complex"/>
    <property type="evidence" value="ECO:0007669"/>
    <property type="project" value="TreeGrafter"/>
</dbReference>
<feature type="domain" description="C2H2-type" evidence="11">
    <location>
        <begin position="239"/>
        <end position="263"/>
    </location>
</feature>
<comment type="subcellular location">
    <subcellularLocation>
        <location evidence="1">Nucleus</location>
    </subcellularLocation>
</comment>
<dbReference type="GO" id="GO:0000978">
    <property type="term" value="F:RNA polymerase II cis-regulatory region sequence-specific DNA binding"/>
    <property type="evidence" value="ECO:0007669"/>
    <property type="project" value="TreeGrafter"/>
</dbReference>
<evidence type="ECO:0000313" key="12">
    <source>
        <dbReference type="EMBL" id="VDP18247.1"/>
    </source>
</evidence>
<dbReference type="SUPFAM" id="SSF57667">
    <property type="entry name" value="beta-beta-alpha zinc fingers"/>
    <property type="match status" value="2"/>
</dbReference>
<evidence type="ECO:0000256" key="8">
    <source>
        <dbReference type="ARBA" id="ARBA00023242"/>
    </source>
</evidence>
<accession>A0A183IYC3</accession>
<dbReference type="GO" id="GO:0008270">
    <property type="term" value="F:zinc ion binding"/>
    <property type="evidence" value="ECO:0007669"/>
    <property type="project" value="UniProtKB-KW"/>
</dbReference>
<protein>
    <submittedName>
        <fullName evidence="14">Protein krueppel</fullName>
    </submittedName>
</protein>
<evidence type="ECO:0000256" key="10">
    <source>
        <dbReference type="SAM" id="MobiDB-lite"/>
    </source>
</evidence>
<keyword evidence="7" id="KW-0010">Activator</keyword>
<dbReference type="Gene3D" id="3.30.160.60">
    <property type="entry name" value="Classic Zinc Finger"/>
    <property type="match status" value="3"/>
</dbReference>
<dbReference type="OrthoDB" id="5862433at2759"/>
<feature type="domain" description="C2H2-type" evidence="11">
    <location>
        <begin position="268"/>
        <end position="295"/>
    </location>
</feature>
<dbReference type="GO" id="GO:0000785">
    <property type="term" value="C:chromatin"/>
    <property type="evidence" value="ECO:0007669"/>
    <property type="project" value="TreeGrafter"/>
</dbReference>
<dbReference type="SMART" id="SM00355">
    <property type="entry name" value="ZnF_C2H2"/>
    <property type="match status" value="3"/>
</dbReference>
<dbReference type="PANTHER" id="PTHR14003:SF19">
    <property type="entry name" value="YY2 TRANSCRIPTION FACTOR"/>
    <property type="match status" value="1"/>
</dbReference>
<dbReference type="PANTHER" id="PTHR14003">
    <property type="entry name" value="TRANSCRIPTIONAL REPRESSOR PROTEIN YY"/>
    <property type="match status" value="1"/>
</dbReference>
<dbReference type="FunFam" id="3.30.160.60:FF:000104">
    <property type="entry name" value="Transcriptional repressor protein YY1"/>
    <property type="match status" value="1"/>
</dbReference>
<keyword evidence="4 9" id="KW-0863">Zinc-finger</keyword>
<dbReference type="FunFam" id="3.30.160.60:FF:000174">
    <property type="entry name" value="Transcriptional repressor protein YY1"/>
    <property type="match status" value="1"/>
</dbReference>
<dbReference type="PROSITE" id="PS50157">
    <property type="entry name" value="ZINC_FINGER_C2H2_2"/>
    <property type="match status" value="3"/>
</dbReference>
<feature type="region of interest" description="Disordered" evidence="10">
    <location>
        <begin position="69"/>
        <end position="102"/>
    </location>
</feature>
<keyword evidence="3" id="KW-0677">Repeat</keyword>
<dbReference type="InterPro" id="IPR036236">
    <property type="entry name" value="Znf_C2H2_sf"/>
</dbReference>
<dbReference type="Proteomes" id="UP000270296">
    <property type="component" value="Unassembled WGS sequence"/>
</dbReference>
<evidence type="ECO:0000256" key="7">
    <source>
        <dbReference type="ARBA" id="ARBA00023159"/>
    </source>
</evidence>
<evidence type="ECO:0000256" key="9">
    <source>
        <dbReference type="PROSITE-ProRule" id="PRU00042"/>
    </source>
</evidence>
<keyword evidence="6" id="KW-0238">DNA-binding</keyword>
<keyword evidence="2" id="KW-0479">Metal-binding</keyword>
<dbReference type="Pfam" id="PF00096">
    <property type="entry name" value="zf-C2H2"/>
    <property type="match status" value="3"/>
</dbReference>
<evidence type="ECO:0000256" key="2">
    <source>
        <dbReference type="ARBA" id="ARBA00022723"/>
    </source>
</evidence>
<dbReference type="InterPro" id="IPR013087">
    <property type="entry name" value="Znf_C2H2_type"/>
</dbReference>
<evidence type="ECO:0000256" key="1">
    <source>
        <dbReference type="ARBA" id="ARBA00004123"/>
    </source>
</evidence>
<proteinExistence type="predicted"/>
<dbReference type="FunFam" id="3.30.160.60:FF:002402">
    <property type="entry name" value="Zinc finger protein 347"/>
    <property type="match status" value="1"/>
</dbReference>
<keyword evidence="5" id="KW-0862">Zinc</keyword>
<dbReference type="AlphaFoldDB" id="A0A183IYC3"/>
<evidence type="ECO:0000313" key="13">
    <source>
        <dbReference type="Proteomes" id="UP000270296"/>
    </source>
</evidence>
<feature type="domain" description="C2H2-type" evidence="11">
    <location>
        <begin position="296"/>
        <end position="325"/>
    </location>
</feature>
<keyword evidence="8" id="KW-0539">Nucleus</keyword>
<gene>
    <name evidence="12" type="ORF">SBAD_LOCUS8621</name>
</gene>
<evidence type="ECO:0000259" key="11">
    <source>
        <dbReference type="PROSITE" id="PS50157"/>
    </source>
</evidence>
<evidence type="ECO:0000256" key="3">
    <source>
        <dbReference type="ARBA" id="ARBA00022737"/>
    </source>
</evidence>
<evidence type="ECO:0000256" key="4">
    <source>
        <dbReference type="ARBA" id="ARBA00022771"/>
    </source>
</evidence>
<dbReference type="GO" id="GO:0005667">
    <property type="term" value="C:transcription regulator complex"/>
    <property type="evidence" value="ECO:0007669"/>
    <property type="project" value="TreeGrafter"/>
</dbReference>
<dbReference type="WBParaSite" id="SBAD_0000893201-mRNA-1">
    <property type="protein sequence ID" value="SBAD_0000893201-mRNA-1"/>
    <property type="gene ID" value="SBAD_0000893201"/>
</dbReference>
<keyword evidence="13" id="KW-1185">Reference proteome</keyword>
<evidence type="ECO:0000313" key="14">
    <source>
        <dbReference type="WBParaSite" id="SBAD_0000893201-mRNA-1"/>
    </source>
</evidence>